<dbReference type="AlphaFoldDB" id="A0A399J4R9"/>
<feature type="binding site" evidence="11">
    <location>
        <position position="112"/>
    </location>
    <ligand>
        <name>K(+)</name>
        <dbReference type="ChEBI" id="CHEBI:29103"/>
    </ligand>
</feature>
<evidence type="ECO:0000256" key="5">
    <source>
        <dbReference type="ARBA" id="ARBA00022692"/>
    </source>
</evidence>
<gene>
    <name evidence="13" type="ORF">DL237_15215</name>
</gene>
<dbReference type="GO" id="GO:0046872">
    <property type="term" value="F:metal ion binding"/>
    <property type="evidence" value="ECO:0007669"/>
    <property type="project" value="UniProtKB-KW"/>
</dbReference>
<dbReference type="PANTHER" id="PTHR32024:SF3">
    <property type="entry name" value="TRK SYSTEM POTASSIUM UPTAKE PROTEIN"/>
    <property type="match status" value="1"/>
</dbReference>
<keyword evidence="6 10" id="KW-0630">Potassium</keyword>
<proteinExistence type="inferred from homology"/>
<feature type="binding site" evidence="11">
    <location>
        <position position="113"/>
    </location>
    <ligand>
        <name>K(+)</name>
        <dbReference type="ChEBI" id="CHEBI:29103"/>
    </ligand>
</feature>
<reference evidence="13 14" key="1">
    <citation type="submission" date="2018-08" db="EMBL/GenBank/DDBJ databases">
        <title>Pseudooceanicola sediminis CY03 in the family Rhodobacteracea.</title>
        <authorList>
            <person name="Zhang Y.-J."/>
        </authorList>
    </citation>
    <scope>NUCLEOTIDE SEQUENCE [LARGE SCALE GENOMIC DNA]</scope>
    <source>
        <strain evidence="13 14">CY03</strain>
    </source>
</reference>
<feature type="transmembrane region" description="Helical" evidence="12">
    <location>
        <begin position="40"/>
        <end position="59"/>
    </location>
</feature>
<evidence type="ECO:0000256" key="3">
    <source>
        <dbReference type="ARBA" id="ARBA00022475"/>
    </source>
</evidence>
<keyword evidence="4 10" id="KW-0633">Potassium transport</keyword>
<evidence type="ECO:0000256" key="10">
    <source>
        <dbReference type="PIRNR" id="PIRNR006247"/>
    </source>
</evidence>
<dbReference type="PANTHER" id="PTHR32024">
    <property type="entry name" value="TRK SYSTEM POTASSIUM UPTAKE PROTEIN TRKG-RELATED"/>
    <property type="match status" value="1"/>
</dbReference>
<evidence type="ECO:0000313" key="14">
    <source>
        <dbReference type="Proteomes" id="UP000265848"/>
    </source>
</evidence>
<comment type="caution">
    <text evidence="13">The sequence shown here is derived from an EMBL/GenBank/DDBJ whole genome shotgun (WGS) entry which is preliminary data.</text>
</comment>
<feature type="transmembrane region" description="Helical" evidence="12">
    <location>
        <begin position="71"/>
        <end position="92"/>
    </location>
</feature>
<dbReference type="Pfam" id="PF02386">
    <property type="entry name" value="TrkH"/>
    <property type="match status" value="1"/>
</dbReference>
<feature type="transmembrane region" description="Helical" evidence="12">
    <location>
        <begin position="134"/>
        <end position="154"/>
    </location>
</feature>
<feature type="transmembrane region" description="Helical" evidence="12">
    <location>
        <begin position="389"/>
        <end position="413"/>
    </location>
</feature>
<keyword evidence="14" id="KW-1185">Reference proteome</keyword>
<organism evidence="13 14">
    <name type="scientific">Pseudooceanicola sediminis</name>
    <dbReference type="NCBI Taxonomy" id="2211117"/>
    <lineage>
        <taxon>Bacteria</taxon>
        <taxon>Pseudomonadati</taxon>
        <taxon>Pseudomonadota</taxon>
        <taxon>Alphaproteobacteria</taxon>
        <taxon>Rhodobacterales</taxon>
        <taxon>Paracoccaceae</taxon>
        <taxon>Pseudooceanicola</taxon>
    </lineage>
</organism>
<feature type="transmembrane region" description="Helical" evidence="12">
    <location>
        <begin position="227"/>
        <end position="252"/>
    </location>
</feature>
<keyword evidence="2 10" id="KW-0813">Transport</keyword>
<evidence type="ECO:0000256" key="11">
    <source>
        <dbReference type="PIRSR" id="PIRSR006247-1"/>
    </source>
</evidence>
<comment type="similarity">
    <text evidence="10">Belongs to the TrkH potassium transport family.</text>
</comment>
<keyword evidence="10" id="KW-0997">Cell inner membrane</keyword>
<dbReference type="GO" id="GO:0015379">
    <property type="term" value="F:potassium:chloride symporter activity"/>
    <property type="evidence" value="ECO:0007669"/>
    <property type="project" value="InterPro"/>
</dbReference>
<evidence type="ECO:0000256" key="12">
    <source>
        <dbReference type="SAM" id="Phobius"/>
    </source>
</evidence>
<dbReference type="EMBL" id="QWJJ01000014">
    <property type="protein sequence ID" value="RII37856.1"/>
    <property type="molecule type" value="Genomic_DNA"/>
</dbReference>
<dbReference type="RefSeq" id="WP_119400049.1">
    <property type="nucleotide sequence ID" value="NZ_QWJJ01000014.1"/>
</dbReference>
<feature type="transmembrane region" description="Helical" evidence="12">
    <location>
        <begin position="273"/>
        <end position="293"/>
    </location>
</feature>
<feature type="transmembrane region" description="Helical" evidence="12">
    <location>
        <begin position="7"/>
        <end position="28"/>
    </location>
</feature>
<evidence type="ECO:0000256" key="6">
    <source>
        <dbReference type="ARBA" id="ARBA00022958"/>
    </source>
</evidence>
<feature type="transmembrane region" description="Helical" evidence="12">
    <location>
        <begin position="180"/>
        <end position="207"/>
    </location>
</feature>
<evidence type="ECO:0000256" key="2">
    <source>
        <dbReference type="ARBA" id="ARBA00022448"/>
    </source>
</evidence>
<evidence type="ECO:0000256" key="7">
    <source>
        <dbReference type="ARBA" id="ARBA00022989"/>
    </source>
</evidence>
<feature type="binding site" evidence="11">
    <location>
        <position position="315"/>
    </location>
    <ligand>
        <name>K(+)</name>
        <dbReference type="ChEBI" id="CHEBI:29103"/>
    </ligand>
</feature>
<dbReference type="InterPro" id="IPR003445">
    <property type="entry name" value="Cat_transpt"/>
</dbReference>
<feature type="transmembrane region" description="Helical" evidence="12">
    <location>
        <begin position="453"/>
        <end position="475"/>
    </location>
</feature>
<sequence>MIDIRPIGYVIGLLVAVLGLTMLVPLAVDILDNRGHWNVFAESAVITLGAGGLTALACHNGNREGLTLQQTFLLTTGVWTTLPIFGALPFLLGETDASFVDAFFEAMSGVTTTGSTVFTGLDDMPRGLLLWRGILQWLGGIGIIVVAMVFLPELRVGGMQVFRSEAFETMGKILPRARAIAAQIAVIYVGLTIACLLTYLMLGMAPFDAAVHALTTTSTGGFSTRDASFGAFSGGMEYAASVFMILAALPFVRYVQLLNGNTVAVWRDVQVRGFLMTIGTLVAISTIALLHIFPHHWEQALRESLFNIVSIISGTGFASVDYMTWGPFLITLFFFIGLIGGCAGSTACSVKIFRYQILFASIRVQIKRIHSPHGVFSPRYEGRPLSEEVLGSVMSFFVFFTVTLGVFSVALAMTGLDFVTALSGAATALANIGPGLGDTIGPAGNFAPLNDTAKWLLCAAMLIGRLELMVVYAMLTVQFWRG</sequence>
<evidence type="ECO:0000313" key="13">
    <source>
        <dbReference type="EMBL" id="RII37856.1"/>
    </source>
</evidence>
<dbReference type="GO" id="GO:0005886">
    <property type="term" value="C:plasma membrane"/>
    <property type="evidence" value="ECO:0007669"/>
    <property type="project" value="UniProtKB-SubCell"/>
</dbReference>
<name>A0A399J4R9_9RHOB</name>
<evidence type="ECO:0000256" key="1">
    <source>
        <dbReference type="ARBA" id="ARBA00004651"/>
    </source>
</evidence>
<feature type="transmembrane region" description="Helical" evidence="12">
    <location>
        <begin position="328"/>
        <end position="353"/>
    </location>
</feature>
<comment type="function">
    <text evidence="10">Low-affinity potassium transport system. Interacts with Trk system potassium uptake protein TrkA.</text>
</comment>
<dbReference type="Proteomes" id="UP000265848">
    <property type="component" value="Unassembled WGS sequence"/>
</dbReference>
<keyword evidence="7 12" id="KW-1133">Transmembrane helix</keyword>
<evidence type="ECO:0000256" key="9">
    <source>
        <dbReference type="ARBA" id="ARBA00023136"/>
    </source>
</evidence>
<protein>
    <recommendedName>
        <fullName evidence="10">Trk system potassium uptake protein</fullName>
    </recommendedName>
</protein>
<keyword evidence="5 12" id="KW-0812">Transmembrane</keyword>
<dbReference type="OrthoDB" id="9810952at2"/>
<keyword evidence="3 10" id="KW-1003">Cell membrane</keyword>
<keyword evidence="11" id="KW-0479">Metal-binding</keyword>
<evidence type="ECO:0000256" key="8">
    <source>
        <dbReference type="ARBA" id="ARBA00023065"/>
    </source>
</evidence>
<accession>A0A399J4R9</accession>
<dbReference type="PIRSF" id="PIRSF006247">
    <property type="entry name" value="TrkH"/>
    <property type="match status" value="1"/>
</dbReference>
<keyword evidence="9 10" id="KW-0472">Membrane</keyword>
<feature type="binding site" evidence="11">
    <location>
        <position position="431"/>
    </location>
    <ligand>
        <name>K(+)</name>
        <dbReference type="ChEBI" id="CHEBI:29103"/>
    </ligand>
</feature>
<feature type="binding site" evidence="11">
    <location>
        <position position="220"/>
    </location>
    <ligand>
        <name>K(+)</name>
        <dbReference type="ChEBI" id="CHEBI:29103"/>
    </ligand>
</feature>
<evidence type="ECO:0000256" key="4">
    <source>
        <dbReference type="ARBA" id="ARBA00022538"/>
    </source>
</evidence>
<dbReference type="InterPro" id="IPR004772">
    <property type="entry name" value="TrkH"/>
</dbReference>
<comment type="subcellular location">
    <subcellularLocation>
        <location evidence="10">Cell inner membrane</location>
        <topology evidence="10">Multi-pass membrane protein</topology>
    </subcellularLocation>
    <subcellularLocation>
        <location evidence="1">Cell membrane</location>
        <topology evidence="1">Multi-pass membrane protein</topology>
    </subcellularLocation>
</comment>
<keyword evidence="8 10" id="KW-0406">Ion transport</keyword>